<dbReference type="InterPro" id="IPR025380">
    <property type="entry name" value="DUF4369"/>
</dbReference>
<evidence type="ECO:0000256" key="4">
    <source>
        <dbReference type="ARBA" id="ARBA00023284"/>
    </source>
</evidence>
<dbReference type="PANTHER" id="PTHR42852">
    <property type="entry name" value="THIOL:DISULFIDE INTERCHANGE PROTEIN DSBE"/>
    <property type="match status" value="1"/>
</dbReference>
<proteinExistence type="predicted"/>
<comment type="caution">
    <text evidence="7">The sequence shown here is derived from an EMBL/GenBank/DDBJ whole genome shotgun (WGS) entry which is preliminary data.</text>
</comment>
<dbReference type="Gene3D" id="3.40.30.10">
    <property type="entry name" value="Glutaredoxin"/>
    <property type="match status" value="1"/>
</dbReference>
<dbReference type="eggNOG" id="COG1225">
    <property type="taxonomic scope" value="Bacteria"/>
</dbReference>
<dbReference type="STRING" id="908937.Prede_0031"/>
<keyword evidence="4" id="KW-0676">Redox-active center</keyword>
<sequence length="419" mass="46800">MFFCRFALTLQTTIPQTITDRSQRTHQPLIMKIFHRLAAAAIVLAALAATSCTGKKFHISGTITEARDSLLYFENMSLNGAVTVDSVKLGEDGSFSFDGTAADHPEFYRLRIARQIINIAVDSTENIAVKASYPTMSGQYDVKGSEECSKIKELAVMQMSLQAQINAITQNPNVSYDSEADSIRQIVAAYKDRVKRNYIFKEPMKAYAYFALFQTVNVGGQTALIFDPRSKKEDVQVFAAVATSWDTYYPNTERGKNLHNIAIEGMKNVRIIQAEQSQTIDASKVSASGVIEIALPDNRGHIRRLTGLRGKVVLLDFHVFATKTSTARIMHLRDLYNKYHAQGLEIYQVSLDPDEHFWKESVAALPWISVHDEAGTASPAAAQYNVQSVPTYFLIDKNNVLQKRDVQIKDLDAEIKAML</sequence>
<evidence type="ECO:0000259" key="5">
    <source>
        <dbReference type="Pfam" id="PF00578"/>
    </source>
</evidence>
<name>F9D3I9_PREDD</name>
<dbReference type="CDD" id="cd02966">
    <property type="entry name" value="TlpA_like_family"/>
    <property type="match status" value="1"/>
</dbReference>
<dbReference type="Pfam" id="PF00578">
    <property type="entry name" value="AhpC-TSA"/>
    <property type="match status" value="1"/>
</dbReference>
<accession>F9D3I9</accession>
<dbReference type="Proteomes" id="UP000007820">
    <property type="component" value="Unassembled WGS sequence"/>
</dbReference>
<feature type="domain" description="DUF4369" evidence="6">
    <location>
        <begin position="57"/>
        <end position="147"/>
    </location>
</feature>
<dbReference type="PANTHER" id="PTHR42852:SF6">
    <property type="entry name" value="THIOL:DISULFIDE INTERCHANGE PROTEIN DSBE"/>
    <property type="match status" value="1"/>
</dbReference>
<dbReference type="GO" id="GO:0017004">
    <property type="term" value="P:cytochrome complex assembly"/>
    <property type="evidence" value="ECO:0007669"/>
    <property type="project" value="UniProtKB-KW"/>
</dbReference>
<evidence type="ECO:0000256" key="1">
    <source>
        <dbReference type="ARBA" id="ARBA00004196"/>
    </source>
</evidence>
<evidence type="ECO:0000313" key="8">
    <source>
        <dbReference type="Proteomes" id="UP000007820"/>
    </source>
</evidence>
<organism evidence="7 8">
    <name type="scientific">Prevotella dentalis (strain ATCC 49559 / DSM 3688 / JCM 13448 / NCTC 12043 / ES 2772)</name>
    <name type="common">Mitsuokella dentalis</name>
    <dbReference type="NCBI Taxonomy" id="908937"/>
    <lineage>
        <taxon>Bacteria</taxon>
        <taxon>Pseudomonadati</taxon>
        <taxon>Bacteroidota</taxon>
        <taxon>Bacteroidia</taxon>
        <taxon>Bacteroidales</taxon>
        <taxon>Prevotellaceae</taxon>
        <taxon>Prevotella</taxon>
    </lineage>
</organism>
<dbReference type="GO" id="GO:0030313">
    <property type="term" value="C:cell envelope"/>
    <property type="evidence" value="ECO:0007669"/>
    <property type="project" value="UniProtKB-SubCell"/>
</dbReference>
<evidence type="ECO:0000256" key="2">
    <source>
        <dbReference type="ARBA" id="ARBA00022748"/>
    </source>
</evidence>
<dbReference type="InterPro" id="IPR000866">
    <property type="entry name" value="AhpC/TSA"/>
</dbReference>
<evidence type="ECO:0008006" key="9">
    <source>
        <dbReference type="Google" id="ProtNLM"/>
    </source>
</evidence>
<dbReference type="SUPFAM" id="SSF52833">
    <property type="entry name" value="Thioredoxin-like"/>
    <property type="match status" value="1"/>
</dbReference>
<keyword evidence="2" id="KW-0201">Cytochrome c-type biogenesis</keyword>
<dbReference type="AlphaFoldDB" id="F9D3I9"/>
<reference evidence="7 8" key="1">
    <citation type="submission" date="2011-04" db="EMBL/GenBank/DDBJ databases">
        <authorList>
            <person name="Muzny D."/>
            <person name="Qin X."/>
            <person name="Deng J."/>
            <person name="Jiang H."/>
            <person name="Liu Y."/>
            <person name="Qu J."/>
            <person name="Song X.-Z."/>
            <person name="Zhang L."/>
            <person name="Thornton R."/>
            <person name="Coyle M."/>
            <person name="Francisco L."/>
            <person name="Jackson L."/>
            <person name="Javaid M."/>
            <person name="Korchina V."/>
            <person name="Kovar C."/>
            <person name="Mata R."/>
            <person name="Mathew T."/>
            <person name="Ngo R."/>
            <person name="Nguyen L."/>
            <person name="Nguyen N."/>
            <person name="Okwuonu G."/>
            <person name="Ongeri F."/>
            <person name="Pham C."/>
            <person name="Simmons D."/>
            <person name="Wilczek-Boney K."/>
            <person name="Hale W."/>
            <person name="Jakkamsetti A."/>
            <person name="Pham P."/>
            <person name="Ruth R."/>
            <person name="San Lucas F."/>
            <person name="Warren J."/>
            <person name="Zhang J."/>
            <person name="Zhao Z."/>
            <person name="Zhou C."/>
            <person name="Zhu D."/>
            <person name="Lee S."/>
            <person name="Bess C."/>
            <person name="Blankenburg K."/>
            <person name="Forbes L."/>
            <person name="Fu Q."/>
            <person name="Gubbala S."/>
            <person name="Hirani K."/>
            <person name="Jayaseelan J.C."/>
            <person name="Lara F."/>
            <person name="Munidasa M."/>
            <person name="Palculict T."/>
            <person name="Patil S."/>
            <person name="Pu L.-L."/>
            <person name="Saada N."/>
            <person name="Tang L."/>
            <person name="Weissenberger G."/>
            <person name="Zhu Y."/>
            <person name="Hemphill L."/>
            <person name="Shang Y."/>
            <person name="Youmans B."/>
            <person name="Ayvaz T."/>
            <person name="Ross M."/>
            <person name="Santibanez J."/>
            <person name="Aqrawi P."/>
            <person name="Gross S."/>
            <person name="Joshi V."/>
            <person name="Fowler G."/>
            <person name="Nazareth L."/>
            <person name="Reid J."/>
            <person name="Worley K."/>
            <person name="Petrosino J."/>
            <person name="Highlander S."/>
            <person name="Gibbs R."/>
        </authorList>
    </citation>
    <scope>NUCLEOTIDE SEQUENCE [LARGE SCALE GENOMIC DNA]</scope>
    <source>
        <strain evidence="7 8">DSM 3688</strain>
    </source>
</reference>
<protein>
    <recommendedName>
        <fullName evidence="9">Peroxiredoxin</fullName>
    </recommendedName>
</protein>
<evidence type="ECO:0000256" key="3">
    <source>
        <dbReference type="ARBA" id="ARBA00023157"/>
    </source>
</evidence>
<evidence type="ECO:0000313" key="7">
    <source>
        <dbReference type="EMBL" id="EGQ14740.1"/>
    </source>
</evidence>
<dbReference type="InterPro" id="IPR036249">
    <property type="entry name" value="Thioredoxin-like_sf"/>
</dbReference>
<comment type="subcellular location">
    <subcellularLocation>
        <location evidence="1">Cell envelope</location>
    </subcellularLocation>
</comment>
<evidence type="ECO:0000259" key="6">
    <source>
        <dbReference type="Pfam" id="PF14289"/>
    </source>
</evidence>
<keyword evidence="3" id="KW-1015">Disulfide bond</keyword>
<dbReference type="EMBL" id="AFPW01000019">
    <property type="protein sequence ID" value="EGQ14740.1"/>
    <property type="molecule type" value="Genomic_DNA"/>
</dbReference>
<feature type="domain" description="Alkyl hydroperoxide reductase subunit C/ Thiol specific antioxidant" evidence="5">
    <location>
        <begin position="292"/>
        <end position="403"/>
    </location>
</feature>
<dbReference type="Pfam" id="PF14289">
    <property type="entry name" value="DUF4369"/>
    <property type="match status" value="1"/>
</dbReference>
<gene>
    <name evidence="7" type="ORF">HMPREF9136_1417</name>
</gene>
<dbReference type="InterPro" id="IPR050553">
    <property type="entry name" value="Thioredoxin_ResA/DsbE_sf"/>
</dbReference>